<evidence type="ECO:0000313" key="1">
    <source>
        <dbReference type="EMBL" id="KAL0413330.1"/>
    </source>
</evidence>
<protein>
    <submittedName>
        <fullName evidence="1">Uncharacterized protein</fullName>
    </submittedName>
</protein>
<gene>
    <name evidence="1" type="ORF">Sradi_1534700</name>
</gene>
<proteinExistence type="predicted"/>
<reference evidence="1" key="1">
    <citation type="submission" date="2020-06" db="EMBL/GenBank/DDBJ databases">
        <authorList>
            <person name="Li T."/>
            <person name="Hu X."/>
            <person name="Zhang T."/>
            <person name="Song X."/>
            <person name="Zhang H."/>
            <person name="Dai N."/>
            <person name="Sheng W."/>
            <person name="Hou X."/>
            <person name="Wei L."/>
        </authorList>
    </citation>
    <scope>NUCLEOTIDE SEQUENCE</scope>
    <source>
        <strain evidence="1">G02</strain>
        <tissue evidence="1">Leaf</tissue>
    </source>
</reference>
<comment type="caution">
    <text evidence="1">The sequence shown here is derived from an EMBL/GenBank/DDBJ whole genome shotgun (WGS) entry which is preliminary data.</text>
</comment>
<reference evidence="1" key="2">
    <citation type="journal article" date="2024" name="Plant">
        <title>Genomic evolution and insights into agronomic trait innovations of Sesamum species.</title>
        <authorList>
            <person name="Miao H."/>
            <person name="Wang L."/>
            <person name="Qu L."/>
            <person name="Liu H."/>
            <person name="Sun Y."/>
            <person name="Le M."/>
            <person name="Wang Q."/>
            <person name="Wei S."/>
            <person name="Zheng Y."/>
            <person name="Lin W."/>
            <person name="Duan Y."/>
            <person name="Cao H."/>
            <person name="Xiong S."/>
            <person name="Wang X."/>
            <person name="Wei L."/>
            <person name="Li C."/>
            <person name="Ma Q."/>
            <person name="Ju M."/>
            <person name="Zhao R."/>
            <person name="Li G."/>
            <person name="Mu C."/>
            <person name="Tian Q."/>
            <person name="Mei H."/>
            <person name="Zhang T."/>
            <person name="Gao T."/>
            <person name="Zhang H."/>
        </authorList>
    </citation>
    <scope>NUCLEOTIDE SEQUENCE</scope>
    <source>
        <strain evidence="1">G02</strain>
    </source>
</reference>
<sequence length="148" mass="16807">MLRICKGRGYPWYRFDQQREFHQTFSTDFEMNRLSAAILPVSHCTSLMLVGGPMSRMALILAGLASIPRWVTTNPRNCPPLTLNAHFPKLSFNRSLLSLPHGGVPPYFLRAYHPRCLVELKYFVHQRLVGGSCVFQPEGHGYITECAV</sequence>
<dbReference type="AlphaFoldDB" id="A0AAW2U8U2"/>
<organism evidence="1">
    <name type="scientific">Sesamum radiatum</name>
    <name type="common">Black benniseed</name>
    <dbReference type="NCBI Taxonomy" id="300843"/>
    <lineage>
        <taxon>Eukaryota</taxon>
        <taxon>Viridiplantae</taxon>
        <taxon>Streptophyta</taxon>
        <taxon>Embryophyta</taxon>
        <taxon>Tracheophyta</taxon>
        <taxon>Spermatophyta</taxon>
        <taxon>Magnoliopsida</taxon>
        <taxon>eudicotyledons</taxon>
        <taxon>Gunneridae</taxon>
        <taxon>Pentapetalae</taxon>
        <taxon>asterids</taxon>
        <taxon>lamiids</taxon>
        <taxon>Lamiales</taxon>
        <taxon>Pedaliaceae</taxon>
        <taxon>Sesamum</taxon>
    </lineage>
</organism>
<name>A0AAW2U8U2_SESRA</name>
<dbReference type="EMBL" id="JACGWJ010000006">
    <property type="protein sequence ID" value="KAL0413330.1"/>
    <property type="molecule type" value="Genomic_DNA"/>
</dbReference>
<accession>A0AAW2U8U2</accession>